<name>A0A7G9A4S8_9VIRU</name>
<organism evidence="1">
    <name type="scientific">Bacteriophage sp</name>
    <dbReference type="NCBI Taxonomy" id="38018"/>
    <lineage>
        <taxon>Viruses</taxon>
    </lineage>
</organism>
<protein>
    <submittedName>
        <fullName evidence="1">Uncharacterized protein</fullName>
    </submittedName>
</protein>
<dbReference type="EMBL" id="MT840190">
    <property type="protein sequence ID" value="QNL31751.1"/>
    <property type="molecule type" value="Genomic_DNA"/>
</dbReference>
<accession>A0A7G9A4S8</accession>
<reference evidence="1" key="1">
    <citation type="submission" date="2020-07" db="EMBL/GenBank/DDBJ databases">
        <title>Dissolved microcystin release linked to lysis of a Microcystis spp. bloom in Lake Erie (USA) attributed to a novel cyanophage.</title>
        <authorList>
            <person name="McKindles K.M."/>
            <person name="Manes M.A."/>
            <person name="DeMarco J.R."/>
            <person name="McClure A."/>
            <person name="McKay R.M."/>
            <person name="Davis T.W."/>
            <person name="Bullerjahn G.S."/>
        </authorList>
    </citation>
    <scope>NUCLEOTIDE SEQUENCE</scope>
</reference>
<evidence type="ECO:0000313" key="1">
    <source>
        <dbReference type="EMBL" id="QNL31751.1"/>
    </source>
</evidence>
<sequence length="127" mass="14508">MAVYRGTYQSDLGLSLASIKLEVYSVVNNIRLATDEIFDADYLPQVYKSHTQIVAPRFNLCDFPLGRIRYSKLFYNSTDFLHVDLPFSPSSSNYDQFFADIFANSLIVSVGLEGELISNDFYLKRLI</sequence>
<proteinExistence type="predicted"/>